<organism evidence="7 8">
    <name type="scientific">Bacillus oleivorans</name>
    <dbReference type="NCBI Taxonomy" id="1448271"/>
    <lineage>
        <taxon>Bacteria</taxon>
        <taxon>Bacillati</taxon>
        <taxon>Bacillota</taxon>
        <taxon>Bacilli</taxon>
        <taxon>Bacillales</taxon>
        <taxon>Bacillaceae</taxon>
        <taxon>Bacillus</taxon>
    </lineage>
</organism>
<evidence type="ECO:0000256" key="1">
    <source>
        <dbReference type="ARBA" id="ARBA00004141"/>
    </source>
</evidence>
<evidence type="ECO:0000256" key="6">
    <source>
        <dbReference type="SAM" id="Phobius"/>
    </source>
</evidence>
<dbReference type="GO" id="GO:0016020">
    <property type="term" value="C:membrane"/>
    <property type="evidence" value="ECO:0007669"/>
    <property type="project" value="UniProtKB-SubCell"/>
</dbReference>
<dbReference type="OrthoDB" id="9806211at2"/>
<evidence type="ECO:0000313" key="7">
    <source>
        <dbReference type="EMBL" id="SNX70800.1"/>
    </source>
</evidence>
<dbReference type="NCBIfam" id="TIGR03716">
    <property type="entry name" value="R_switched_YkoY"/>
    <property type="match status" value="1"/>
</dbReference>
<dbReference type="PANTHER" id="PTHR30238:SF6">
    <property type="entry name" value="TERC-LIKE PROTEIN"/>
    <property type="match status" value="1"/>
</dbReference>
<keyword evidence="3 6" id="KW-0812">Transmembrane</keyword>
<protein>
    <submittedName>
        <fullName evidence="7">YkoY family integral membrane protein</fullName>
    </submittedName>
</protein>
<comment type="similarity">
    <text evidence="2">Belongs to the TerC family.</text>
</comment>
<keyword evidence="8" id="KW-1185">Reference proteome</keyword>
<gene>
    <name evidence="7" type="ORF">SAMN05877753_104369</name>
</gene>
<dbReference type="RefSeq" id="WP_097158749.1">
    <property type="nucleotide sequence ID" value="NZ_JBEPMQ010000006.1"/>
</dbReference>
<dbReference type="Pfam" id="PF03741">
    <property type="entry name" value="TerC"/>
    <property type="match status" value="1"/>
</dbReference>
<sequence length="253" mass="28616">MMEQVLSTYASILDWRMWADVLTSAEAWGLILSLAVMECMLSADNALVLSTFVKPLPKHQQRKALLYGLWGAYIFRFIFIGLGTVLIKLWFIKLFGAVYLLWLSYSFFTNKGENDDESNGESAQRPKGGLVKIFGVFWTTVIYVELLDVAFSIDSILTALAVSDEVWVILLGGMIGILFMRGVATFFIVLMNKVPELETTAYILIMFIALKMGASLVEINVSNSFFISFMVVSFIVTFIIHVIRQLNREKFSH</sequence>
<name>A0A285CT90_9BACI</name>
<dbReference type="InterPro" id="IPR005496">
    <property type="entry name" value="Integral_membrane_TerC"/>
</dbReference>
<dbReference type="Proteomes" id="UP000219546">
    <property type="component" value="Unassembled WGS sequence"/>
</dbReference>
<evidence type="ECO:0000256" key="4">
    <source>
        <dbReference type="ARBA" id="ARBA00022989"/>
    </source>
</evidence>
<feature type="transmembrane region" description="Helical" evidence="6">
    <location>
        <begin position="201"/>
        <end position="219"/>
    </location>
</feature>
<evidence type="ECO:0000256" key="5">
    <source>
        <dbReference type="ARBA" id="ARBA00023136"/>
    </source>
</evidence>
<comment type="subcellular location">
    <subcellularLocation>
        <location evidence="1">Membrane</location>
        <topology evidence="1">Multi-pass membrane protein</topology>
    </subcellularLocation>
</comment>
<dbReference type="EMBL" id="OAOP01000004">
    <property type="protein sequence ID" value="SNX70800.1"/>
    <property type="molecule type" value="Genomic_DNA"/>
</dbReference>
<evidence type="ECO:0000256" key="2">
    <source>
        <dbReference type="ARBA" id="ARBA00007511"/>
    </source>
</evidence>
<reference evidence="7 8" key="1">
    <citation type="submission" date="2017-08" db="EMBL/GenBank/DDBJ databases">
        <authorList>
            <person name="de Groot N.N."/>
        </authorList>
    </citation>
    <scope>NUCLEOTIDE SEQUENCE [LARGE SCALE GENOMIC DNA]</scope>
    <source>
        <strain evidence="7 8">JC228</strain>
    </source>
</reference>
<keyword evidence="4 6" id="KW-1133">Transmembrane helix</keyword>
<feature type="transmembrane region" description="Helical" evidence="6">
    <location>
        <begin position="129"/>
        <end position="146"/>
    </location>
</feature>
<evidence type="ECO:0000256" key="3">
    <source>
        <dbReference type="ARBA" id="ARBA00022692"/>
    </source>
</evidence>
<feature type="transmembrane region" description="Helical" evidence="6">
    <location>
        <begin position="166"/>
        <end position="189"/>
    </location>
</feature>
<feature type="transmembrane region" description="Helical" evidence="6">
    <location>
        <begin position="64"/>
        <end position="83"/>
    </location>
</feature>
<feature type="transmembrane region" description="Helical" evidence="6">
    <location>
        <begin position="225"/>
        <end position="243"/>
    </location>
</feature>
<keyword evidence="5 6" id="KW-0472">Membrane</keyword>
<dbReference type="AlphaFoldDB" id="A0A285CT90"/>
<proteinExistence type="inferred from homology"/>
<dbReference type="PANTHER" id="PTHR30238">
    <property type="entry name" value="MEMBRANE BOUND PREDICTED REDOX MODULATOR"/>
    <property type="match status" value="1"/>
</dbReference>
<accession>A0A285CT90</accession>
<dbReference type="InterPro" id="IPR022493">
    <property type="entry name" value="CHP03716_TM_YkoY"/>
</dbReference>
<feature type="transmembrane region" description="Helical" evidence="6">
    <location>
        <begin position="89"/>
        <end position="108"/>
    </location>
</feature>
<evidence type="ECO:0000313" key="8">
    <source>
        <dbReference type="Proteomes" id="UP000219546"/>
    </source>
</evidence>